<dbReference type="RefSeq" id="WP_147029962.1">
    <property type="nucleotide sequence ID" value="NZ_CP042436.1"/>
</dbReference>
<dbReference type="AlphaFoldDB" id="A0A5B8UQT4"/>
<dbReference type="KEGG" id="mgin:FRZ54_01895"/>
<sequence>MKRITGLFKNFIGCTALAFLLSLNCSAQVGDIQKSFDSYRQTALHEKVFAHTDKASYLTGEIIWFKLYVVDGTYHKPLDISKVAYVDVLDNNQVPVMQTKVALHNGKGSGSVYIPVTLSNGNYKLRAYTNWMKNFSADYYFEKPLMIVNPQIAPGPITAVNPAAFDVQFFPEGGNLVSGLSSKVAFKAVGKDGRGVDVSGAVIDSKNDTVARFRSLKFGMGSFTLKPDAGNTYKAVVKAGGVAPVTKDLPAASSQGYVMQLADNNTGQLTITVNTNVSNPEPDVYLFTHTRQSLESIKRVVLNNGLATFTVDKNSLGDGVSHLTVFTGDRKPVCERLYFKRPAQTLAIDAAPDSRQYGNRKKVNVSVSAAQNADLSMSVYRLDNFQAEDATDIVSYLYLGSDLKGSVESPGYYVTANTPEANEAADNLMLTQGWRRFQWNDVLSNKPASFSFLPEYNGHLVTGKLVNTETNKPTADVVAYFGVPGKRVQLFTAKSDTAGRLMFNTKDFYGPGEIVVQTNTQRDSTFRIDIASPFSEQYSKTAMPPFYVSKDMQQALENSSLGMQVLNIYSGDNIRKYYNPPVDSNGFFGKPYKSYKLDDYTRFTTMEEVLREYIRELYVVRQDKKYHIKIISEKGFLEGDPLVMLDGIPIFDMDKVIALDPLKIRKLDVMRERYFWGPADAEGIMSYTTYKGDLGGVEIDPHAVVLDYEGLQLQRVFYSPTYDTETEAASRVPDFRNVLYWSPSIKAGPDGKNQVSFYTSDQEGKYIGIIQGITATGTPGVKYINFEVKK</sequence>
<evidence type="ECO:0000256" key="1">
    <source>
        <dbReference type="SAM" id="SignalP"/>
    </source>
</evidence>
<dbReference type="EMBL" id="CP042436">
    <property type="protein sequence ID" value="QEC61384.1"/>
    <property type="molecule type" value="Genomic_DNA"/>
</dbReference>
<keyword evidence="1" id="KW-0732">Signal</keyword>
<dbReference type="OrthoDB" id="609485at2"/>
<dbReference type="Proteomes" id="UP000321479">
    <property type="component" value="Chromosome"/>
</dbReference>
<gene>
    <name evidence="2" type="ORF">FRZ54_01895</name>
</gene>
<feature type="signal peptide" evidence="1">
    <location>
        <begin position="1"/>
        <end position="27"/>
    </location>
</feature>
<evidence type="ECO:0000313" key="2">
    <source>
        <dbReference type="EMBL" id="QEC61384.1"/>
    </source>
</evidence>
<feature type="chain" id="PRO_5022881362" description="Macroglobulin domain-containing protein" evidence="1">
    <location>
        <begin position="28"/>
        <end position="790"/>
    </location>
</feature>
<reference evidence="2 3" key="1">
    <citation type="journal article" date="2017" name="Curr. Microbiol.">
        <title>Mucilaginibacter ginsenosidivorans sp. nov., Isolated from Soil of Ginseng Field.</title>
        <authorList>
            <person name="Kim M.M."/>
            <person name="Siddiqi M.Z."/>
            <person name="Im W.T."/>
        </authorList>
    </citation>
    <scope>NUCLEOTIDE SEQUENCE [LARGE SCALE GENOMIC DNA]</scope>
    <source>
        <strain evidence="2 3">Gsoil 3017</strain>
    </source>
</reference>
<protein>
    <recommendedName>
        <fullName evidence="4">Macroglobulin domain-containing protein</fullName>
    </recommendedName>
</protein>
<name>A0A5B8UQT4_9SPHI</name>
<evidence type="ECO:0008006" key="4">
    <source>
        <dbReference type="Google" id="ProtNLM"/>
    </source>
</evidence>
<dbReference type="Gene3D" id="2.60.40.1930">
    <property type="match status" value="1"/>
</dbReference>
<organism evidence="2 3">
    <name type="scientific">Mucilaginibacter ginsenosidivorans</name>
    <dbReference type="NCBI Taxonomy" id="398053"/>
    <lineage>
        <taxon>Bacteria</taxon>
        <taxon>Pseudomonadati</taxon>
        <taxon>Bacteroidota</taxon>
        <taxon>Sphingobacteriia</taxon>
        <taxon>Sphingobacteriales</taxon>
        <taxon>Sphingobacteriaceae</taxon>
        <taxon>Mucilaginibacter</taxon>
    </lineage>
</organism>
<proteinExistence type="predicted"/>
<keyword evidence="3" id="KW-1185">Reference proteome</keyword>
<accession>A0A5B8UQT4</accession>
<evidence type="ECO:0000313" key="3">
    <source>
        <dbReference type="Proteomes" id="UP000321479"/>
    </source>
</evidence>